<dbReference type="Pfam" id="PF26285">
    <property type="entry name" value="SASH1_Homeodomain"/>
    <property type="match status" value="1"/>
</dbReference>
<feature type="region of interest" description="Disordered" evidence="4">
    <location>
        <begin position="772"/>
        <end position="792"/>
    </location>
</feature>
<feature type="compositionally biased region" description="Pro residues" evidence="4">
    <location>
        <begin position="1068"/>
        <end position="1082"/>
    </location>
</feature>
<dbReference type="Pfam" id="PF07653">
    <property type="entry name" value="SH3_2"/>
    <property type="match status" value="1"/>
</dbReference>
<feature type="compositionally biased region" description="Low complexity" evidence="4">
    <location>
        <begin position="1144"/>
        <end position="1177"/>
    </location>
</feature>
<dbReference type="InterPro" id="IPR036028">
    <property type="entry name" value="SH3-like_dom_sf"/>
</dbReference>
<dbReference type="Pfam" id="PF12485">
    <property type="entry name" value="SPIDER"/>
    <property type="match status" value="1"/>
</dbReference>
<feature type="compositionally biased region" description="Low complexity" evidence="4">
    <location>
        <begin position="623"/>
        <end position="633"/>
    </location>
</feature>
<keyword evidence="8" id="KW-1185">Reference proteome</keyword>
<feature type="compositionally biased region" description="Polar residues" evidence="4">
    <location>
        <begin position="84"/>
        <end position="93"/>
    </location>
</feature>
<feature type="region of interest" description="Disordered" evidence="4">
    <location>
        <begin position="72"/>
        <end position="133"/>
    </location>
</feature>
<dbReference type="InterPro" id="IPR035720">
    <property type="entry name" value="SASH1_SH3"/>
</dbReference>
<protein>
    <submittedName>
        <fullName evidence="7">SAM and SH3 domain-containing protein 1 Proline-glutamate repeat-containing protein</fullName>
    </submittedName>
</protein>
<dbReference type="FunFam" id="1.10.150.50:FF:000024">
    <property type="entry name" value="Putative sam and sh3 domain-containing protein 1"/>
    <property type="match status" value="1"/>
</dbReference>
<evidence type="ECO:0000256" key="4">
    <source>
        <dbReference type="SAM" id="MobiDB-lite"/>
    </source>
</evidence>
<dbReference type="InterPro" id="IPR021090">
    <property type="entry name" value="SPIDER"/>
</dbReference>
<evidence type="ECO:0000256" key="3">
    <source>
        <dbReference type="PROSITE-ProRule" id="PRU00192"/>
    </source>
</evidence>
<feature type="compositionally biased region" description="Basic and acidic residues" evidence="4">
    <location>
        <begin position="990"/>
        <end position="1018"/>
    </location>
</feature>
<feature type="domain" description="SAM" evidence="6">
    <location>
        <begin position="1299"/>
        <end position="1363"/>
    </location>
</feature>
<sequence length="1368" mass="150926">MEGDQGTGAPSEETQADSAAAPDSFSQLWTDVMGMLDGSLGNIDDLAQEYSEYYNTCFSDVSDRMEELRKRRVSQELDMEKQDSSSTSLQLRTEIQESLGFSSEVSTPETDRKMPLHKSSSEDGSGGKWDNKKKNKSFWQNFRKSQHKPVVRQTSKGEDIGYVASEITMSDEERIQLMMMVKEKMITVEEALARLKEYECSRQSSSTDTAEWTDGSATNLNQSSNCNSREQSDDEQSEDSVKFKRLHKLVNSTRRVRKKLIKVEEGKKHGSEDFLNLDPPPTCEDNTALSLDTWSGHKLVKTFSKSSSTHGLIRPPKRTPVGSGGLGGSISGVGGSGSSFSELDGCGLDDEGKLSRSTTDSEMRKALSSISHGVSNNEALYAYYGLTKPRPKPHAQSRLLISLDDCPQGSPKHQPANRHHGSWTHRKPDPNYAYSTKHLLYQRSRNAKTPVSPLSVTPSSPARCDVAKSKGFGSGGGGWVFPSRRLRGRTAVSELNITYVVERSLYGHLNWAQLVRPVTLSRAERRCLLEEDREADRKWAASVDRCTKRVLLRIQQKSRTCSFGGFDLSNRSLHVVNTGSEANNKEQEAIYREVVKSPTTSRISLGKKVKSVKETMRKRMSKKYSSSLSEQSSPDGVPGSPQSPQPDTDSLEKPKLKAGGSVESLRSSLSGQSSMSGQTVSTTDSSASNRESVKSEDGDDEEPPYRGPFCGRARVHTDFTPSPYDTDSLKLKRGDVIDIISKPPMGTWMGLLNNKVGTFKFIYVDVLSEEEEKPKRPVRRRRKGRPPKPTSVEELLERINLKEHMPTFLFNGYEDLDTFKLLEEEDLDELNIRDPQHRAVLLTAVELLQEYDSSSDPERSGLSGSQEKLLSEGRGLVGDSPRDSGCYESNENLENGKSRKASRSSRSSAGLQSPDYPTLPMTISTEALQQNGKNQRTKFPKSFFIKPSLKGFNLLGLRKAQRQSPIPASRSCEDLDGPPEPTGPWKRSHSLGDLHWDQNFEQKDLGVEVKFTKERPKSDNSSPTKVCRDEGSPAQNGTPTVSPKGRADRPPVPSQLPLRHPCRITQSPNPPEPLSSPTPSPPESNASGERIIRTHPKKPPVPPPVPAKKSKERLANGLRHPPLSLPSSPSPTPSPTHSLHRSHPSSPIIRSSSNSPSAPALPAKTPSTPTSPCATSSMGEESGTPPAMQPPWLSDLGGKVAVSRKASHNKMSPDLFTLLEQRLEVEGIDLTEEPYSDKHGRCGIPQPLVQRYSEDLEQPVKDVASTMDQLRVKELRKQHRMAIPSGGLTEMCRKPLPSGNISTVSDWLTSIGLPMYTASLAAAGIDTLSRVALLTESSVWEAGVRDERHARRLVSEARLVNAHREVQS</sequence>
<evidence type="ECO:0000256" key="2">
    <source>
        <dbReference type="ARBA" id="ARBA00022553"/>
    </source>
</evidence>
<name>A0A6G0I5Y3_LARCR</name>
<feature type="region of interest" description="Disordered" evidence="4">
    <location>
        <begin position="1"/>
        <end position="23"/>
    </location>
</feature>
<dbReference type="InterPro" id="IPR001452">
    <property type="entry name" value="SH3_domain"/>
</dbReference>
<dbReference type="PROSITE" id="PS50105">
    <property type="entry name" value="SAM_DOMAIN"/>
    <property type="match status" value="2"/>
</dbReference>
<dbReference type="PANTHER" id="PTHR12301">
    <property type="entry name" value="SAM-DOMAIN, SH3 AND NUCLEAR LOCALIZATION SIGNALS PROTEIN RELATED"/>
    <property type="match status" value="1"/>
</dbReference>
<feature type="region of interest" description="Disordered" evidence="4">
    <location>
        <begin position="408"/>
        <end position="429"/>
    </location>
</feature>
<feature type="compositionally biased region" description="Polar residues" evidence="4">
    <location>
        <begin position="678"/>
        <end position="690"/>
    </location>
</feature>
<feature type="compositionally biased region" description="Basic residues" evidence="4">
    <location>
        <begin position="776"/>
        <end position="786"/>
    </location>
</feature>
<dbReference type="Pfam" id="PF00536">
    <property type="entry name" value="SAM_1"/>
    <property type="match status" value="1"/>
</dbReference>
<evidence type="ECO:0000313" key="8">
    <source>
        <dbReference type="Proteomes" id="UP000424527"/>
    </source>
</evidence>
<evidence type="ECO:0000259" key="6">
    <source>
        <dbReference type="PROSITE" id="PS50105"/>
    </source>
</evidence>
<feature type="compositionally biased region" description="Basic residues" evidence="4">
    <location>
        <begin position="415"/>
        <end position="425"/>
    </location>
</feature>
<feature type="region of interest" description="Disordered" evidence="4">
    <location>
        <begin position="852"/>
        <end position="919"/>
    </location>
</feature>
<feature type="compositionally biased region" description="Basic and acidic residues" evidence="4">
    <location>
        <begin position="72"/>
        <end position="83"/>
    </location>
</feature>
<dbReference type="FunFam" id="2.30.30.40:FF:000021">
    <property type="entry name" value="Putative sam and sh3 domain-containing protein 1"/>
    <property type="match status" value="1"/>
</dbReference>
<dbReference type="InterPro" id="IPR058666">
    <property type="entry name" value="SASH1/NUB1_homeodomain"/>
</dbReference>
<evidence type="ECO:0000313" key="7">
    <source>
        <dbReference type="EMBL" id="KAE8286840.1"/>
    </source>
</evidence>
<feature type="region of interest" description="Disordered" evidence="4">
    <location>
        <begin position="960"/>
        <end position="1195"/>
    </location>
</feature>
<reference evidence="7 8" key="1">
    <citation type="submission" date="2019-07" db="EMBL/GenBank/DDBJ databases">
        <title>Chromosome genome assembly for large yellow croaker.</title>
        <authorList>
            <person name="Xiao S."/>
        </authorList>
    </citation>
    <scope>NUCLEOTIDE SEQUENCE [LARGE SCALE GENOMIC DNA]</scope>
    <source>
        <strain evidence="7">JMULYC20181020</strain>
        <tissue evidence="7">Muscle</tissue>
    </source>
</reference>
<dbReference type="PANTHER" id="PTHR12301:SF3">
    <property type="entry name" value="SAM AND SH3 DOMAIN-CONTAINING PROTEIN 1"/>
    <property type="match status" value="1"/>
</dbReference>
<feature type="compositionally biased region" description="Low complexity" evidence="4">
    <location>
        <begin position="1118"/>
        <end position="1127"/>
    </location>
</feature>
<dbReference type="EMBL" id="REGW02000014">
    <property type="protein sequence ID" value="KAE8286840.1"/>
    <property type="molecule type" value="Genomic_DNA"/>
</dbReference>
<dbReference type="Proteomes" id="UP000424527">
    <property type="component" value="Unassembled WGS sequence"/>
</dbReference>
<dbReference type="Gene3D" id="1.10.150.50">
    <property type="entry name" value="Transcription Factor, Ets-1"/>
    <property type="match status" value="2"/>
</dbReference>
<accession>A0A6G0I5Y3</accession>
<organism evidence="7 8">
    <name type="scientific">Larimichthys crocea</name>
    <name type="common">Large yellow croaker</name>
    <name type="synonym">Pseudosciaena crocea</name>
    <dbReference type="NCBI Taxonomy" id="215358"/>
    <lineage>
        <taxon>Eukaryota</taxon>
        <taxon>Metazoa</taxon>
        <taxon>Chordata</taxon>
        <taxon>Craniata</taxon>
        <taxon>Vertebrata</taxon>
        <taxon>Euteleostomi</taxon>
        <taxon>Actinopterygii</taxon>
        <taxon>Neopterygii</taxon>
        <taxon>Teleostei</taxon>
        <taxon>Neoteleostei</taxon>
        <taxon>Acanthomorphata</taxon>
        <taxon>Eupercaria</taxon>
        <taxon>Sciaenidae</taxon>
        <taxon>Larimichthys</taxon>
    </lineage>
</organism>
<dbReference type="CDD" id="cd11967">
    <property type="entry name" value="SH3_SASH1"/>
    <property type="match status" value="1"/>
</dbReference>
<dbReference type="InterPro" id="IPR013761">
    <property type="entry name" value="SAM/pointed_sf"/>
</dbReference>
<dbReference type="InterPro" id="IPR001660">
    <property type="entry name" value="SAM"/>
</dbReference>
<keyword evidence="2" id="KW-0597">Phosphoprotein</keyword>
<evidence type="ECO:0000259" key="5">
    <source>
        <dbReference type="PROSITE" id="PS50002"/>
    </source>
</evidence>
<feature type="compositionally biased region" description="Polar residues" evidence="4">
    <location>
        <begin position="203"/>
        <end position="229"/>
    </location>
</feature>
<feature type="region of interest" description="Disordered" evidence="4">
    <location>
        <begin position="203"/>
        <end position="241"/>
    </location>
</feature>
<feature type="domain" description="SH3" evidence="5">
    <location>
        <begin position="708"/>
        <end position="769"/>
    </location>
</feature>
<dbReference type="SUPFAM" id="SSF50044">
    <property type="entry name" value="SH3-domain"/>
    <property type="match status" value="1"/>
</dbReference>
<feature type="domain" description="SAM" evidence="6">
    <location>
        <begin position="787"/>
        <end position="851"/>
    </location>
</feature>
<feature type="compositionally biased region" description="Low complexity" evidence="4">
    <location>
        <begin position="659"/>
        <end position="677"/>
    </location>
</feature>
<evidence type="ECO:0000256" key="1">
    <source>
        <dbReference type="ARBA" id="ARBA00022443"/>
    </source>
</evidence>
<dbReference type="SMART" id="SM00454">
    <property type="entry name" value="SAM"/>
    <property type="match status" value="2"/>
</dbReference>
<dbReference type="SUPFAM" id="SSF47769">
    <property type="entry name" value="SAM/Pointed domain"/>
    <property type="match status" value="2"/>
</dbReference>
<feature type="region of interest" description="Disordered" evidence="4">
    <location>
        <begin position="602"/>
        <end position="726"/>
    </location>
</feature>
<comment type="caution">
    <text evidence="7">The sequence shown here is derived from an EMBL/GenBank/DDBJ whole genome shotgun (WGS) entry which is preliminary data.</text>
</comment>
<keyword evidence="1 3" id="KW-0728">SH3 domain</keyword>
<gene>
    <name evidence="7" type="ORF">D5F01_LYC14794</name>
</gene>
<dbReference type="SMART" id="SM00326">
    <property type="entry name" value="SH3"/>
    <property type="match status" value="1"/>
</dbReference>
<dbReference type="InterPro" id="IPR051725">
    <property type="entry name" value="SAM-SH3_domain_protein"/>
</dbReference>
<dbReference type="Gene3D" id="2.30.30.40">
    <property type="entry name" value="SH3 Domains"/>
    <property type="match status" value="1"/>
</dbReference>
<dbReference type="Pfam" id="PF07647">
    <property type="entry name" value="SAM_2"/>
    <property type="match status" value="1"/>
</dbReference>
<feature type="compositionally biased region" description="Polar residues" evidence="4">
    <location>
        <begin position="99"/>
        <end position="108"/>
    </location>
</feature>
<dbReference type="PROSITE" id="PS50002">
    <property type="entry name" value="SH3"/>
    <property type="match status" value="1"/>
</dbReference>
<proteinExistence type="predicted"/>